<comment type="cofactor">
    <cofactor evidence="18 19">
        <name>K(+)</name>
        <dbReference type="ChEBI" id="CHEBI:29103"/>
    </cofactor>
    <text evidence="18 19">Binds 1 potassium ion per subunit.</text>
</comment>
<feature type="domain" description="YjeF N-terminal" evidence="21">
    <location>
        <begin position="9"/>
        <end position="219"/>
    </location>
</feature>
<dbReference type="EMBL" id="BAABCK010000059">
    <property type="protein sequence ID" value="GAA3728820.1"/>
    <property type="molecule type" value="Genomic_DNA"/>
</dbReference>
<comment type="caution">
    <text evidence="18">Lacks conserved residue(s) required for the propagation of feature annotation.</text>
</comment>
<comment type="catalytic activity">
    <reaction evidence="15 17 19">
        <text>(6S)-NADHX + ADP = AMP + phosphate + NADH + H(+)</text>
        <dbReference type="Rhea" id="RHEA:32223"/>
        <dbReference type="ChEBI" id="CHEBI:15378"/>
        <dbReference type="ChEBI" id="CHEBI:43474"/>
        <dbReference type="ChEBI" id="CHEBI:57945"/>
        <dbReference type="ChEBI" id="CHEBI:64074"/>
        <dbReference type="ChEBI" id="CHEBI:456215"/>
        <dbReference type="ChEBI" id="CHEBI:456216"/>
        <dbReference type="EC" id="4.2.1.136"/>
    </reaction>
</comment>
<evidence type="ECO:0000256" key="13">
    <source>
        <dbReference type="ARBA" id="ARBA00023268"/>
    </source>
</evidence>
<dbReference type="InterPro" id="IPR004443">
    <property type="entry name" value="YjeF_N_dom"/>
</dbReference>
<dbReference type="EC" id="5.1.99.6" evidence="19"/>
<dbReference type="InterPro" id="IPR017953">
    <property type="entry name" value="Carbohydrate_kinase_pred_CS"/>
</dbReference>
<feature type="binding site" evidence="17">
    <location>
        <position position="450"/>
    </location>
    <ligand>
        <name>AMP</name>
        <dbReference type="ChEBI" id="CHEBI:456215"/>
    </ligand>
</feature>
<dbReference type="InterPro" id="IPR036652">
    <property type="entry name" value="YjeF_N_dom_sf"/>
</dbReference>
<comment type="catalytic activity">
    <reaction evidence="2 18 19">
        <text>(6R)-NADPHX = (6S)-NADPHX</text>
        <dbReference type="Rhea" id="RHEA:32227"/>
        <dbReference type="ChEBI" id="CHEBI:64076"/>
        <dbReference type="ChEBI" id="CHEBI:64077"/>
        <dbReference type="EC" id="5.1.99.6"/>
    </reaction>
</comment>
<feature type="binding site" evidence="17">
    <location>
        <position position="385"/>
    </location>
    <ligand>
        <name>(6S)-NADPHX</name>
        <dbReference type="ChEBI" id="CHEBI:64076"/>
    </ligand>
</feature>
<keyword evidence="5 18" id="KW-0479">Metal-binding</keyword>
<evidence type="ECO:0000256" key="19">
    <source>
        <dbReference type="PIRNR" id="PIRNR017184"/>
    </source>
</evidence>
<evidence type="ECO:0000256" key="11">
    <source>
        <dbReference type="ARBA" id="ARBA00023235"/>
    </source>
</evidence>
<comment type="function">
    <text evidence="17">Catalyzes the dehydration of the S-form of NAD(P)HX at the expense of ADP, which is converted to AMP. Together with NAD(P)HX epimerase, which catalyzes the epimerization of the S- and R-forms, the enzyme allows the repair of both epimers of NAD(P)HX, a damaged form of NAD(P)H that is a result of enzymatic or heat-dependent hydration.</text>
</comment>
<keyword evidence="9 18" id="KW-0630">Potassium</keyword>
<comment type="similarity">
    <text evidence="3 19">In the N-terminal section; belongs to the NnrE/AIBP family.</text>
</comment>
<evidence type="ECO:0000256" key="17">
    <source>
        <dbReference type="HAMAP-Rule" id="MF_01965"/>
    </source>
</evidence>
<dbReference type="Proteomes" id="UP001500920">
    <property type="component" value="Unassembled WGS sequence"/>
</dbReference>
<evidence type="ECO:0000256" key="7">
    <source>
        <dbReference type="ARBA" id="ARBA00022840"/>
    </source>
</evidence>
<comment type="similarity">
    <text evidence="4 19">In the C-terminal section; belongs to the NnrD/CARKD family.</text>
</comment>
<dbReference type="Pfam" id="PF03853">
    <property type="entry name" value="YjeF_N"/>
    <property type="match status" value="1"/>
</dbReference>
<feature type="domain" description="YjeF C-terminal" evidence="20">
    <location>
        <begin position="230"/>
        <end position="510"/>
    </location>
</feature>
<dbReference type="InterPro" id="IPR029056">
    <property type="entry name" value="Ribokinase-like"/>
</dbReference>
<proteinExistence type="inferred from homology"/>
<evidence type="ECO:0000256" key="14">
    <source>
        <dbReference type="ARBA" id="ARBA00025153"/>
    </source>
</evidence>
<dbReference type="RefSeq" id="WP_344703416.1">
    <property type="nucleotide sequence ID" value="NZ_BAABCK010000059.1"/>
</dbReference>
<evidence type="ECO:0000256" key="15">
    <source>
        <dbReference type="ARBA" id="ARBA00048238"/>
    </source>
</evidence>
<dbReference type="CDD" id="cd01171">
    <property type="entry name" value="YXKO-related"/>
    <property type="match status" value="1"/>
</dbReference>
<evidence type="ECO:0000256" key="1">
    <source>
        <dbReference type="ARBA" id="ARBA00000013"/>
    </source>
</evidence>
<name>A0ABP7F0S0_9STAP</name>
<protein>
    <recommendedName>
        <fullName evidence="19">Bifunctional NAD(P)H-hydrate repair enzyme</fullName>
    </recommendedName>
    <alternativeName>
        <fullName evidence="19">Nicotinamide nucleotide repair protein</fullName>
    </alternativeName>
    <domain>
        <recommendedName>
            <fullName evidence="19">ADP-dependent (S)-NAD(P)H-hydrate dehydratase</fullName>
            <ecNumber evidence="19">4.2.1.136</ecNumber>
        </recommendedName>
        <alternativeName>
            <fullName evidence="19">ADP-dependent NAD(P)HX dehydratase</fullName>
        </alternativeName>
    </domain>
    <domain>
        <recommendedName>
            <fullName evidence="19">NAD(P)H-hydrate epimerase</fullName>
            <ecNumber evidence="19">5.1.99.6</ecNumber>
        </recommendedName>
    </domain>
</protein>
<evidence type="ECO:0000256" key="6">
    <source>
        <dbReference type="ARBA" id="ARBA00022741"/>
    </source>
</evidence>
<keyword evidence="10 17" id="KW-0520">NAD</keyword>
<dbReference type="Gene3D" id="3.40.1190.20">
    <property type="match status" value="1"/>
</dbReference>
<dbReference type="NCBIfam" id="TIGR00197">
    <property type="entry name" value="yjeF_nterm"/>
    <property type="match status" value="1"/>
</dbReference>
<comment type="function">
    <text evidence="14 19">Bifunctional enzyme that catalyzes the epimerization of the S- and R-forms of NAD(P)HX and the dehydration of the S-form of NAD(P)HX at the expense of ADP, which is converted to AMP. This allows the repair of both epimers of NAD(P)HX, a damaged form of NAD(P)H that is a result of enzymatic or heat-dependent hydration.</text>
</comment>
<comment type="cofactor">
    <cofactor evidence="17">
        <name>Mg(2+)</name>
        <dbReference type="ChEBI" id="CHEBI:18420"/>
    </cofactor>
</comment>
<comment type="similarity">
    <text evidence="18">Belongs to the NnrE/AIBP family.</text>
</comment>
<feature type="binding site" evidence="18">
    <location>
        <begin position="132"/>
        <end position="138"/>
    </location>
    <ligand>
        <name>(6S)-NADPHX</name>
        <dbReference type="ChEBI" id="CHEBI:64076"/>
    </ligand>
</feature>
<feature type="binding site" evidence="17">
    <location>
        <begin position="422"/>
        <end position="426"/>
    </location>
    <ligand>
        <name>AMP</name>
        <dbReference type="ChEBI" id="CHEBI:456215"/>
    </ligand>
</feature>
<keyword evidence="12 17" id="KW-0456">Lyase</keyword>
<accession>A0ABP7F0S0</accession>
<dbReference type="PROSITE" id="PS01050">
    <property type="entry name" value="YJEF_C_2"/>
    <property type="match status" value="1"/>
</dbReference>
<comment type="catalytic activity">
    <reaction evidence="1 18 19">
        <text>(6R)-NADHX = (6S)-NADHX</text>
        <dbReference type="Rhea" id="RHEA:32215"/>
        <dbReference type="ChEBI" id="CHEBI:64074"/>
        <dbReference type="ChEBI" id="CHEBI:64075"/>
        <dbReference type="EC" id="5.1.99.6"/>
    </reaction>
</comment>
<feature type="binding site" evidence="18">
    <location>
        <position position="165"/>
    </location>
    <ligand>
        <name>K(+)</name>
        <dbReference type="ChEBI" id="CHEBI:29103"/>
    </ligand>
</feature>
<dbReference type="PIRSF" id="PIRSF017184">
    <property type="entry name" value="Nnr"/>
    <property type="match status" value="1"/>
</dbReference>
<comment type="subunit">
    <text evidence="17">Homotetramer.</text>
</comment>
<evidence type="ECO:0000313" key="22">
    <source>
        <dbReference type="EMBL" id="GAA3728820.1"/>
    </source>
</evidence>
<feature type="binding site" evidence="18">
    <location>
        <position position="128"/>
    </location>
    <ligand>
        <name>K(+)</name>
        <dbReference type="ChEBI" id="CHEBI:29103"/>
    </ligand>
</feature>
<dbReference type="InterPro" id="IPR030677">
    <property type="entry name" value="Nnr"/>
</dbReference>
<feature type="binding site" evidence="18">
    <location>
        <begin position="58"/>
        <end position="62"/>
    </location>
    <ligand>
        <name>(6S)-NADPHX</name>
        <dbReference type="ChEBI" id="CHEBI:64076"/>
    </ligand>
</feature>
<feature type="binding site" evidence="17">
    <location>
        <position position="451"/>
    </location>
    <ligand>
        <name>(6S)-NADPHX</name>
        <dbReference type="ChEBI" id="CHEBI:64076"/>
    </ligand>
</feature>
<organism evidence="22 23">
    <name type="scientific">Salinicoccus jeotgali</name>
    <dbReference type="NCBI Taxonomy" id="381634"/>
    <lineage>
        <taxon>Bacteria</taxon>
        <taxon>Bacillati</taxon>
        <taxon>Bacillota</taxon>
        <taxon>Bacilli</taxon>
        <taxon>Bacillales</taxon>
        <taxon>Staphylococcaceae</taxon>
        <taxon>Salinicoccus</taxon>
    </lineage>
</organism>
<feature type="binding site" evidence="17">
    <location>
        <position position="333"/>
    </location>
    <ligand>
        <name>(6S)-NADPHX</name>
        <dbReference type="ChEBI" id="CHEBI:64076"/>
    </ligand>
</feature>
<evidence type="ECO:0000256" key="5">
    <source>
        <dbReference type="ARBA" id="ARBA00022723"/>
    </source>
</evidence>
<dbReference type="HAMAP" id="MF_01966">
    <property type="entry name" value="NADHX_epimerase"/>
    <property type="match status" value="1"/>
</dbReference>
<dbReference type="PANTHER" id="PTHR12592:SF0">
    <property type="entry name" value="ATP-DEPENDENT (S)-NAD(P)H-HYDRATE DEHYDRATASE"/>
    <property type="match status" value="1"/>
</dbReference>
<evidence type="ECO:0000313" key="23">
    <source>
        <dbReference type="Proteomes" id="UP001500920"/>
    </source>
</evidence>
<dbReference type="NCBIfam" id="TIGR00196">
    <property type="entry name" value="yjeF_cterm"/>
    <property type="match status" value="1"/>
</dbReference>
<dbReference type="Gene3D" id="3.40.50.10260">
    <property type="entry name" value="YjeF N-terminal domain"/>
    <property type="match status" value="1"/>
</dbReference>
<evidence type="ECO:0000256" key="4">
    <source>
        <dbReference type="ARBA" id="ARBA00009524"/>
    </source>
</evidence>
<evidence type="ECO:0000256" key="16">
    <source>
        <dbReference type="ARBA" id="ARBA00049209"/>
    </source>
</evidence>
<keyword evidence="6 17" id="KW-0547">Nucleotide-binding</keyword>
<gene>
    <name evidence="18" type="primary">nnrE</name>
    <name evidence="17" type="synonym">nnrD</name>
    <name evidence="22" type="ORF">GCM10022378_16900</name>
</gene>
<dbReference type="HAMAP" id="MF_01965">
    <property type="entry name" value="NADHX_dehydratase"/>
    <property type="match status" value="1"/>
</dbReference>
<comment type="similarity">
    <text evidence="17">Belongs to the NnrD/CARKD family.</text>
</comment>
<evidence type="ECO:0000259" key="21">
    <source>
        <dbReference type="PROSITE" id="PS51385"/>
    </source>
</evidence>
<reference evidence="23" key="1">
    <citation type="journal article" date="2019" name="Int. J. Syst. Evol. Microbiol.">
        <title>The Global Catalogue of Microorganisms (GCM) 10K type strain sequencing project: providing services to taxonomists for standard genome sequencing and annotation.</title>
        <authorList>
            <consortium name="The Broad Institute Genomics Platform"/>
            <consortium name="The Broad Institute Genome Sequencing Center for Infectious Disease"/>
            <person name="Wu L."/>
            <person name="Ma J."/>
        </authorList>
    </citation>
    <scope>NUCLEOTIDE SEQUENCE [LARGE SCALE GENOMIC DNA]</scope>
    <source>
        <strain evidence="23">JCM 16981</strain>
    </source>
</reference>
<dbReference type="InterPro" id="IPR000631">
    <property type="entry name" value="CARKD"/>
</dbReference>
<comment type="function">
    <text evidence="18">Catalyzes the epimerization of the S- and R-forms of NAD(P)HX, a damaged form of NAD(P)H that is a result of enzymatic or heat-dependent hydration. This is a prerequisite for the S-specific NAD(P)H-hydrate dehydratase to allow the repair of both epimers of NAD(P)HX.</text>
</comment>
<keyword evidence="7 17" id="KW-0067">ATP-binding</keyword>
<keyword evidence="8 17" id="KW-0521">NADP</keyword>
<evidence type="ECO:0000256" key="3">
    <source>
        <dbReference type="ARBA" id="ARBA00006001"/>
    </source>
</evidence>
<evidence type="ECO:0000256" key="2">
    <source>
        <dbReference type="ARBA" id="ARBA00000909"/>
    </source>
</evidence>
<dbReference type="Pfam" id="PF01256">
    <property type="entry name" value="Carb_kinase"/>
    <property type="match status" value="1"/>
</dbReference>
<dbReference type="SUPFAM" id="SSF53613">
    <property type="entry name" value="Ribokinase-like"/>
    <property type="match status" value="1"/>
</dbReference>
<evidence type="ECO:0000256" key="10">
    <source>
        <dbReference type="ARBA" id="ARBA00023027"/>
    </source>
</evidence>
<dbReference type="EC" id="4.2.1.136" evidence="19"/>
<dbReference type="PANTHER" id="PTHR12592">
    <property type="entry name" value="ATP-DEPENDENT (S)-NAD(P)H-HYDRATE DEHYDRATASE FAMILY MEMBER"/>
    <property type="match status" value="1"/>
</dbReference>
<dbReference type="SUPFAM" id="SSF64153">
    <property type="entry name" value="YjeF N-terminal domain-like"/>
    <property type="match status" value="1"/>
</dbReference>
<dbReference type="PROSITE" id="PS51383">
    <property type="entry name" value="YJEF_C_3"/>
    <property type="match status" value="1"/>
</dbReference>
<evidence type="ECO:0000256" key="18">
    <source>
        <dbReference type="HAMAP-Rule" id="MF_01966"/>
    </source>
</evidence>
<evidence type="ECO:0000256" key="12">
    <source>
        <dbReference type="ARBA" id="ARBA00023239"/>
    </source>
</evidence>
<comment type="catalytic activity">
    <reaction evidence="16 17 19">
        <text>(6S)-NADPHX + ADP = AMP + phosphate + NADPH + H(+)</text>
        <dbReference type="Rhea" id="RHEA:32235"/>
        <dbReference type="ChEBI" id="CHEBI:15378"/>
        <dbReference type="ChEBI" id="CHEBI:43474"/>
        <dbReference type="ChEBI" id="CHEBI:57783"/>
        <dbReference type="ChEBI" id="CHEBI:64076"/>
        <dbReference type="ChEBI" id="CHEBI:456215"/>
        <dbReference type="ChEBI" id="CHEBI:456216"/>
        <dbReference type="EC" id="4.2.1.136"/>
    </reaction>
</comment>
<evidence type="ECO:0000259" key="20">
    <source>
        <dbReference type="PROSITE" id="PS51383"/>
    </source>
</evidence>
<feature type="binding site" evidence="17">
    <location>
        <position position="265"/>
    </location>
    <ligand>
        <name>(6S)-NADPHX</name>
        <dbReference type="ChEBI" id="CHEBI:64076"/>
    </ligand>
</feature>
<evidence type="ECO:0000256" key="8">
    <source>
        <dbReference type="ARBA" id="ARBA00022857"/>
    </source>
</evidence>
<feature type="binding site" evidence="18">
    <location>
        <position position="59"/>
    </location>
    <ligand>
        <name>K(+)</name>
        <dbReference type="ChEBI" id="CHEBI:29103"/>
    </ligand>
</feature>
<sequence length="514" mass="55075">MKIVGRKEMEETERYVIENIGLPAKVLMELAGNHVAEEIKSIYPDQGTSIVILLGGGNNGGDGFVIARRLFDAGYEPMVWLLAKPEKLKGDAHLQYKVYLARKLPLHHLEDGGERLEEDLEKAEVVIDAILGIGGEGPVREPFKHVIEAVNGKVDGEIIAVDIPSGLSCDTGEATDVAIQANITYTFAFPKRGFFLQQGPSSIGRWHVKDISIPSSIAETVKSNLPEVVTLARAQKALPTRHQFGHKGTFGHVLVAGGSKPYIGAPLHSAESAFMTGAGLVTLLVPEDIYTAVASQNKNALLRTLPSEDGHFISTGMEDLPFEELDVLAVGPGLGRFTGGQEFLQRLMEGLGGQPLVIDADGLYHIKGQLGRVSEYAGEVILTPHPGEMAMLLGKEVSEVEADRLGIAHEFVQKYGVNLILKGHRTVIATPDALLVNQNGNDSLAKGGSGDVLTGIIASFLGQGASPLEAMTAAVHLHATAGESAAIRLSHYSVTPEDVLAESRYIMKEWEVGK</sequence>
<keyword evidence="23" id="KW-1185">Reference proteome</keyword>
<comment type="caution">
    <text evidence="22">The sequence shown here is derived from an EMBL/GenBank/DDBJ whole genome shotgun (WGS) entry which is preliminary data.</text>
</comment>
<dbReference type="PROSITE" id="PS51385">
    <property type="entry name" value="YJEF_N"/>
    <property type="match status" value="1"/>
</dbReference>
<feature type="binding site" evidence="18">
    <location>
        <position position="162"/>
    </location>
    <ligand>
        <name>(6S)-NADPHX</name>
        <dbReference type="ChEBI" id="CHEBI:64076"/>
    </ligand>
</feature>
<evidence type="ECO:0000256" key="9">
    <source>
        <dbReference type="ARBA" id="ARBA00022958"/>
    </source>
</evidence>
<keyword evidence="13" id="KW-0511">Multifunctional enzyme</keyword>
<keyword evidence="11 18" id="KW-0413">Isomerase</keyword>